<protein>
    <recommendedName>
        <fullName evidence="12">RNA helicase</fullName>
    </recommendedName>
</protein>
<feature type="domain" description="Helicase C-terminal" evidence="9">
    <location>
        <begin position="346"/>
        <end position="498"/>
    </location>
</feature>
<dbReference type="OrthoDB" id="18122at2759"/>
<evidence type="ECO:0000256" key="2">
    <source>
        <dbReference type="ARBA" id="ARBA00022741"/>
    </source>
</evidence>
<evidence type="ECO:0000259" key="8">
    <source>
        <dbReference type="PROSITE" id="PS51192"/>
    </source>
</evidence>
<sequence length="595" mass="64669">MQEGAGSRRPSRAERATQLKEARKQPGRHGGKPGGNGEDDKDCEEVAEEVKAAKANRPRKRRRKSNAPGENLSTAINLKATDGGDANPQPPLYCHPQKEGASPSLQAYPDVMNKFMESEGFIEPTPVQEECWGAACLGHDVKGTAQTGSGKTLAFLLPAVVRLLESNGGQSEAGPRVLILVPTRELASQVTSVCRKLKPLFMIQSAFVYGGVSKETQVDVLKCRPHIVVGTPGRLVDLLHEGHLILGYVECVVLDEADKMLSSGFEEQLEELRKAVLPDASAGRNMLRKRPQVMLFSATMPAAVSGAASRWLTDPAELDMRPCANCVSSTITQVIHVCAEHKKPAKLLKHLKQINAASQGSRNKPRVLIFCNHVKAVRFLHATLTGADYKVVQLHGKMNQEERERAMREFRAGKAQMMVATDVAARGLHIRRLPYVVNYDFPSRIESYIHRVGRTGRLAAYGHAFSFFTRNLAKLCPDLVDLLKHHSQPVDPNLARLADAYKKAADILEELGDLKADTPDPGEGPPGEGGEGEPGNSHSGEVADMAADGGGEGEEKGRGKKGGRGRDEALIKQLAGKLVGSNGRKKRKKSHRHET</sequence>
<feature type="region of interest" description="Disordered" evidence="7">
    <location>
        <begin position="1"/>
        <end position="90"/>
    </location>
</feature>
<evidence type="ECO:0000313" key="11">
    <source>
        <dbReference type="Proteomes" id="UP000708148"/>
    </source>
</evidence>
<reference evidence="10" key="1">
    <citation type="submission" date="2020-12" db="EMBL/GenBank/DDBJ databases">
        <authorList>
            <person name="Iha C."/>
        </authorList>
    </citation>
    <scope>NUCLEOTIDE SEQUENCE</scope>
</reference>
<dbReference type="PANTHER" id="PTHR47959:SF1">
    <property type="entry name" value="ATP-DEPENDENT RNA HELICASE DBPA"/>
    <property type="match status" value="1"/>
</dbReference>
<feature type="compositionally biased region" description="Basic residues" evidence="7">
    <location>
        <begin position="583"/>
        <end position="595"/>
    </location>
</feature>
<evidence type="ECO:0000256" key="6">
    <source>
        <dbReference type="RuleBase" id="RU000492"/>
    </source>
</evidence>
<name>A0A8S1J8W4_9CHLO</name>
<dbReference type="GO" id="GO:0005829">
    <property type="term" value="C:cytosol"/>
    <property type="evidence" value="ECO:0007669"/>
    <property type="project" value="TreeGrafter"/>
</dbReference>
<evidence type="ECO:0000256" key="4">
    <source>
        <dbReference type="ARBA" id="ARBA00022806"/>
    </source>
</evidence>
<dbReference type="InterPro" id="IPR050079">
    <property type="entry name" value="DEAD_box_RNA_helicase"/>
</dbReference>
<feature type="compositionally biased region" description="Basic residues" evidence="7">
    <location>
        <begin position="54"/>
        <end position="65"/>
    </location>
</feature>
<evidence type="ECO:0000313" key="10">
    <source>
        <dbReference type="EMBL" id="CAD7703762.1"/>
    </source>
</evidence>
<dbReference type="PROSITE" id="PS51192">
    <property type="entry name" value="HELICASE_ATP_BIND_1"/>
    <property type="match status" value="1"/>
</dbReference>
<accession>A0A8S1J8W4</accession>
<dbReference type="AlphaFoldDB" id="A0A8S1J8W4"/>
<dbReference type="Pfam" id="PF00271">
    <property type="entry name" value="Helicase_C"/>
    <property type="match status" value="1"/>
</dbReference>
<evidence type="ECO:0008006" key="12">
    <source>
        <dbReference type="Google" id="ProtNLM"/>
    </source>
</evidence>
<dbReference type="GO" id="GO:0016787">
    <property type="term" value="F:hydrolase activity"/>
    <property type="evidence" value="ECO:0007669"/>
    <property type="project" value="UniProtKB-KW"/>
</dbReference>
<dbReference type="Proteomes" id="UP000708148">
    <property type="component" value="Unassembled WGS sequence"/>
</dbReference>
<dbReference type="CDD" id="cd18787">
    <property type="entry name" value="SF2_C_DEAD"/>
    <property type="match status" value="1"/>
</dbReference>
<dbReference type="InterPro" id="IPR044742">
    <property type="entry name" value="DEAD/DEAH_RhlB"/>
</dbReference>
<dbReference type="SMART" id="SM00487">
    <property type="entry name" value="DEXDc"/>
    <property type="match status" value="1"/>
</dbReference>
<dbReference type="GO" id="GO:0003724">
    <property type="term" value="F:RNA helicase activity"/>
    <property type="evidence" value="ECO:0007669"/>
    <property type="project" value="TreeGrafter"/>
</dbReference>
<evidence type="ECO:0000256" key="3">
    <source>
        <dbReference type="ARBA" id="ARBA00022801"/>
    </source>
</evidence>
<dbReference type="PROSITE" id="PS00039">
    <property type="entry name" value="DEAD_ATP_HELICASE"/>
    <property type="match status" value="1"/>
</dbReference>
<comment type="similarity">
    <text evidence="1">Belongs to the DEAD box helicase family. DDX21/DDX50 subfamily.</text>
</comment>
<evidence type="ECO:0000259" key="9">
    <source>
        <dbReference type="PROSITE" id="PS51194"/>
    </source>
</evidence>
<dbReference type="InterPro" id="IPR027417">
    <property type="entry name" value="P-loop_NTPase"/>
</dbReference>
<dbReference type="CDD" id="cd00268">
    <property type="entry name" value="DEADc"/>
    <property type="match status" value="1"/>
</dbReference>
<keyword evidence="5 6" id="KW-0067">ATP-binding</keyword>
<organism evidence="10 11">
    <name type="scientific">Ostreobium quekettii</name>
    <dbReference type="NCBI Taxonomy" id="121088"/>
    <lineage>
        <taxon>Eukaryota</taxon>
        <taxon>Viridiplantae</taxon>
        <taxon>Chlorophyta</taxon>
        <taxon>core chlorophytes</taxon>
        <taxon>Ulvophyceae</taxon>
        <taxon>TCBD clade</taxon>
        <taxon>Bryopsidales</taxon>
        <taxon>Ostreobineae</taxon>
        <taxon>Ostreobiaceae</taxon>
        <taxon>Ostreobium</taxon>
    </lineage>
</organism>
<keyword evidence="4 6" id="KW-0347">Helicase</keyword>
<dbReference type="GO" id="GO:0005524">
    <property type="term" value="F:ATP binding"/>
    <property type="evidence" value="ECO:0007669"/>
    <property type="project" value="UniProtKB-KW"/>
</dbReference>
<dbReference type="InterPro" id="IPR014001">
    <property type="entry name" value="Helicase_ATP-bd"/>
</dbReference>
<keyword evidence="2 6" id="KW-0547">Nucleotide-binding</keyword>
<feature type="domain" description="Helicase ATP-binding" evidence="8">
    <location>
        <begin position="132"/>
        <end position="318"/>
    </location>
</feature>
<dbReference type="EMBL" id="CAJHUC010002398">
    <property type="protein sequence ID" value="CAD7703762.1"/>
    <property type="molecule type" value="Genomic_DNA"/>
</dbReference>
<comment type="caution">
    <text evidence="10">The sequence shown here is derived from an EMBL/GenBank/DDBJ whole genome shotgun (WGS) entry which is preliminary data.</text>
</comment>
<dbReference type="Pfam" id="PF00270">
    <property type="entry name" value="DEAD"/>
    <property type="match status" value="1"/>
</dbReference>
<dbReference type="Gene3D" id="3.40.50.300">
    <property type="entry name" value="P-loop containing nucleotide triphosphate hydrolases"/>
    <property type="match status" value="2"/>
</dbReference>
<feature type="compositionally biased region" description="Basic and acidic residues" evidence="7">
    <location>
        <begin position="11"/>
        <end position="24"/>
    </location>
</feature>
<evidence type="ECO:0000256" key="5">
    <source>
        <dbReference type="ARBA" id="ARBA00022840"/>
    </source>
</evidence>
<keyword evidence="11" id="KW-1185">Reference proteome</keyword>
<keyword evidence="3 6" id="KW-0378">Hydrolase</keyword>
<feature type="region of interest" description="Disordered" evidence="7">
    <location>
        <begin position="512"/>
        <end position="595"/>
    </location>
</feature>
<dbReference type="InterPro" id="IPR011545">
    <property type="entry name" value="DEAD/DEAH_box_helicase_dom"/>
</dbReference>
<dbReference type="SMART" id="SM00490">
    <property type="entry name" value="HELICc"/>
    <property type="match status" value="1"/>
</dbReference>
<proteinExistence type="inferred from homology"/>
<dbReference type="PROSITE" id="PS51194">
    <property type="entry name" value="HELICASE_CTER"/>
    <property type="match status" value="1"/>
</dbReference>
<dbReference type="PANTHER" id="PTHR47959">
    <property type="entry name" value="ATP-DEPENDENT RNA HELICASE RHLE-RELATED"/>
    <property type="match status" value="1"/>
</dbReference>
<gene>
    <name evidence="10" type="ORF">OSTQU699_LOCUS9119</name>
</gene>
<evidence type="ECO:0000256" key="1">
    <source>
        <dbReference type="ARBA" id="ARBA00006517"/>
    </source>
</evidence>
<evidence type="ECO:0000256" key="7">
    <source>
        <dbReference type="SAM" id="MobiDB-lite"/>
    </source>
</evidence>
<dbReference type="GO" id="GO:0003676">
    <property type="term" value="F:nucleic acid binding"/>
    <property type="evidence" value="ECO:0007669"/>
    <property type="project" value="InterPro"/>
</dbReference>
<feature type="compositionally biased region" description="Acidic residues" evidence="7">
    <location>
        <begin position="37"/>
        <end position="47"/>
    </location>
</feature>
<dbReference type="SUPFAM" id="SSF52540">
    <property type="entry name" value="P-loop containing nucleoside triphosphate hydrolases"/>
    <property type="match status" value="1"/>
</dbReference>
<dbReference type="InterPro" id="IPR001650">
    <property type="entry name" value="Helicase_C-like"/>
</dbReference>
<dbReference type="InterPro" id="IPR000629">
    <property type="entry name" value="RNA-helicase_DEAD-box_CS"/>
</dbReference>